<evidence type="ECO:0000256" key="1">
    <source>
        <dbReference type="SAM" id="SignalP"/>
    </source>
</evidence>
<dbReference type="PANTHER" id="PTHR11102">
    <property type="entry name" value="SEL-1-LIKE PROTEIN"/>
    <property type="match status" value="1"/>
</dbReference>
<feature type="signal peptide" evidence="1">
    <location>
        <begin position="1"/>
        <end position="22"/>
    </location>
</feature>
<gene>
    <name evidence="2" type="ORF">CHUV0807_2189</name>
</gene>
<keyword evidence="1" id="KW-0732">Signal</keyword>
<dbReference type="Gene3D" id="1.25.40.10">
    <property type="entry name" value="Tetratricopeptide repeat domain"/>
    <property type="match status" value="2"/>
</dbReference>
<name>A0A1C3H6I0_9GAMM</name>
<sequence>MRQYRSLLLALILATALPPALAADSNTPTRAESSDAAAQFRQAQNLALGDSPDIPAAMRWYEKAAQQGHAKAQTALGILYLNQSRHSASEELAQGQRWLEQAAAQHEAAAESILGTYEAMIKENIAAAKRHWENAAARGDSDAMQWLALLYLDGDSSVPQDQAKALAWWQKASDAGNAEAAYRLAEACIDGRYGLPKDLQQGFRYMKQAAEGGHAVAALRLSQMYQAGSGTHADPVQAAQWLNRYQAWDTDRYYSLKQLLRKLEN</sequence>
<dbReference type="Pfam" id="PF08238">
    <property type="entry name" value="Sel1"/>
    <property type="match status" value="6"/>
</dbReference>
<dbReference type="RefSeq" id="WP_079541863.1">
    <property type="nucleotide sequence ID" value="NZ_CP171111.1"/>
</dbReference>
<evidence type="ECO:0008006" key="4">
    <source>
        <dbReference type="Google" id="ProtNLM"/>
    </source>
</evidence>
<reference evidence="3" key="1">
    <citation type="submission" date="2016-04" db="EMBL/GenBank/DDBJ databases">
        <authorList>
            <person name="Tagini F."/>
        </authorList>
    </citation>
    <scope>NUCLEOTIDE SEQUENCE [LARGE SCALE GENOMIC DNA]</scope>
    <source>
        <strain evidence="3">CHUV0807</strain>
    </source>
</reference>
<dbReference type="PANTHER" id="PTHR11102:SF160">
    <property type="entry name" value="ERAD-ASSOCIATED E3 UBIQUITIN-PROTEIN LIGASE COMPONENT HRD3"/>
    <property type="match status" value="1"/>
</dbReference>
<dbReference type="SUPFAM" id="SSF81901">
    <property type="entry name" value="HCP-like"/>
    <property type="match status" value="2"/>
</dbReference>
<dbReference type="EMBL" id="FKLO01000073">
    <property type="protein sequence ID" value="SAM70407.1"/>
    <property type="molecule type" value="Genomic_DNA"/>
</dbReference>
<proteinExistence type="predicted"/>
<dbReference type="InterPro" id="IPR006597">
    <property type="entry name" value="Sel1-like"/>
</dbReference>
<feature type="chain" id="PRO_5008674928" description="Sel1 repeat protein" evidence="1">
    <location>
        <begin position="23"/>
        <end position="265"/>
    </location>
</feature>
<dbReference type="AlphaFoldDB" id="A0A1C3H6I0"/>
<accession>A0A1C3H6I0</accession>
<dbReference type="Proteomes" id="UP000190837">
    <property type="component" value="Unassembled WGS sequence"/>
</dbReference>
<dbReference type="InterPro" id="IPR011990">
    <property type="entry name" value="TPR-like_helical_dom_sf"/>
</dbReference>
<evidence type="ECO:0000313" key="2">
    <source>
        <dbReference type="EMBL" id="SAM70407.1"/>
    </source>
</evidence>
<dbReference type="SMART" id="SM00671">
    <property type="entry name" value="SEL1"/>
    <property type="match status" value="6"/>
</dbReference>
<dbReference type="InterPro" id="IPR050767">
    <property type="entry name" value="Sel1_AlgK"/>
</dbReference>
<protein>
    <recommendedName>
        <fullName evidence="4">Sel1 repeat protein</fullName>
    </recommendedName>
</protein>
<evidence type="ECO:0000313" key="3">
    <source>
        <dbReference type="Proteomes" id="UP000190837"/>
    </source>
</evidence>
<organism evidence="2 3">
    <name type="scientific">Cardiobacterium hominis</name>
    <dbReference type="NCBI Taxonomy" id="2718"/>
    <lineage>
        <taxon>Bacteria</taxon>
        <taxon>Pseudomonadati</taxon>
        <taxon>Pseudomonadota</taxon>
        <taxon>Gammaproteobacteria</taxon>
        <taxon>Cardiobacteriales</taxon>
        <taxon>Cardiobacteriaceae</taxon>
        <taxon>Cardiobacterium</taxon>
    </lineage>
</organism>